<comment type="subcellular location">
    <subcellularLocation>
        <location evidence="2">Cytoplasm</location>
    </subcellularLocation>
</comment>
<dbReference type="OrthoDB" id="538249at2759"/>
<dbReference type="PANTHER" id="PTHR30544">
    <property type="entry name" value="23S RRNA METHYLTRANSFERASE"/>
    <property type="match status" value="1"/>
</dbReference>
<dbReference type="Proteomes" id="UP000224006">
    <property type="component" value="Chromosome XIII"/>
</dbReference>
<dbReference type="InterPro" id="IPR013785">
    <property type="entry name" value="Aldolase_TIM"/>
</dbReference>
<keyword evidence="5" id="KW-0489">Methyltransferase</keyword>
<dbReference type="Pfam" id="PF04055">
    <property type="entry name" value="Radical_SAM"/>
    <property type="match status" value="1"/>
</dbReference>
<dbReference type="RefSeq" id="XP_029215181.1">
    <property type="nucleotide sequence ID" value="XM_029361714.1"/>
</dbReference>
<evidence type="ECO:0000313" key="14">
    <source>
        <dbReference type="Proteomes" id="UP000224006"/>
    </source>
</evidence>
<evidence type="ECO:0000259" key="12">
    <source>
        <dbReference type="PROSITE" id="PS51918"/>
    </source>
</evidence>
<comment type="cofactor">
    <cofactor evidence="1">
        <name>[4Fe-4S] cluster</name>
        <dbReference type="ChEBI" id="CHEBI:49883"/>
    </cofactor>
</comment>
<feature type="region of interest" description="Disordered" evidence="11">
    <location>
        <begin position="114"/>
        <end position="139"/>
    </location>
</feature>
<reference evidence="13 14" key="1">
    <citation type="submission" date="2017-09" db="EMBL/GenBank/DDBJ databases">
        <title>Genome sequencing of Besnoitia besnoiti strain Bb-Ger1.</title>
        <authorList>
            <person name="Schares G."/>
            <person name="Venepally P."/>
            <person name="Lorenzi H.A."/>
        </authorList>
    </citation>
    <scope>NUCLEOTIDE SEQUENCE [LARGE SCALE GENOMIC DNA]</scope>
    <source>
        <strain evidence="13 14">Bb-Ger1</strain>
    </source>
</reference>
<dbReference type="InterPro" id="IPR004383">
    <property type="entry name" value="rRNA_lsu_MTrfase_RlmN/Cfr"/>
</dbReference>
<dbReference type="SFLD" id="SFLDG01062">
    <property type="entry name" value="methyltransferase_(Class_A)"/>
    <property type="match status" value="1"/>
</dbReference>
<dbReference type="EMBL" id="NWUJ01000016">
    <property type="protein sequence ID" value="PFH31172.1"/>
    <property type="molecule type" value="Genomic_DNA"/>
</dbReference>
<feature type="region of interest" description="Disordered" evidence="11">
    <location>
        <begin position="1"/>
        <end position="72"/>
    </location>
</feature>
<feature type="region of interest" description="Disordered" evidence="11">
    <location>
        <begin position="179"/>
        <end position="198"/>
    </location>
</feature>
<dbReference type="CDD" id="cd01335">
    <property type="entry name" value="Radical_SAM"/>
    <property type="match status" value="1"/>
</dbReference>
<dbReference type="InterPro" id="IPR058240">
    <property type="entry name" value="rSAM_sf"/>
</dbReference>
<dbReference type="GO" id="GO:0005737">
    <property type="term" value="C:cytoplasm"/>
    <property type="evidence" value="ECO:0007669"/>
    <property type="project" value="UniProtKB-SubCell"/>
</dbReference>
<evidence type="ECO:0000256" key="10">
    <source>
        <dbReference type="ARBA" id="ARBA00023014"/>
    </source>
</evidence>
<dbReference type="AlphaFoldDB" id="A0A2A9M712"/>
<evidence type="ECO:0000256" key="11">
    <source>
        <dbReference type="SAM" id="MobiDB-lite"/>
    </source>
</evidence>
<dbReference type="PROSITE" id="PS51918">
    <property type="entry name" value="RADICAL_SAM"/>
    <property type="match status" value="1"/>
</dbReference>
<dbReference type="PANTHER" id="PTHR30544:SF5">
    <property type="entry name" value="RADICAL SAM CORE DOMAIN-CONTAINING PROTEIN"/>
    <property type="match status" value="1"/>
</dbReference>
<organism evidence="13 14">
    <name type="scientific">Besnoitia besnoiti</name>
    <name type="common">Apicomplexan protozoan</name>
    <dbReference type="NCBI Taxonomy" id="94643"/>
    <lineage>
        <taxon>Eukaryota</taxon>
        <taxon>Sar</taxon>
        <taxon>Alveolata</taxon>
        <taxon>Apicomplexa</taxon>
        <taxon>Conoidasida</taxon>
        <taxon>Coccidia</taxon>
        <taxon>Eucoccidiorida</taxon>
        <taxon>Eimeriorina</taxon>
        <taxon>Sarcocystidae</taxon>
        <taxon>Besnoitia</taxon>
    </lineage>
</organism>
<feature type="domain" description="Radical SAM core" evidence="12">
    <location>
        <begin position="312"/>
        <end position="542"/>
    </location>
</feature>
<dbReference type="GO" id="GO:0070475">
    <property type="term" value="P:rRNA base methylation"/>
    <property type="evidence" value="ECO:0007669"/>
    <property type="project" value="TreeGrafter"/>
</dbReference>
<keyword evidence="9" id="KW-0408">Iron</keyword>
<evidence type="ECO:0000313" key="13">
    <source>
        <dbReference type="EMBL" id="PFH31172.1"/>
    </source>
</evidence>
<evidence type="ECO:0000256" key="5">
    <source>
        <dbReference type="ARBA" id="ARBA00022603"/>
    </source>
</evidence>
<proteinExistence type="predicted"/>
<evidence type="ECO:0000256" key="2">
    <source>
        <dbReference type="ARBA" id="ARBA00004496"/>
    </source>
</evidence>
<evidence type="ECO:0000256" key="9">
    <source>
        <dbReference type="ARBA" id="ARBA00023004"/>
    </source>
</evidence>
<dbReference type="SFLD" id="SFLDF00275">
    <property type="entry name" value="adenosine_C2_methyltransferase"/>
    <property type="match status" value="1"/>
</dbReference>
<evidence type="ECO:0000256" key="3">
    <source>
        <dbReference type="ARBA" id="ARBA00022485"/>
    </source>
</evidence>
<dbReference type="KEGG" id="bbes:BESB_030460"/>
<evidence type="ECO:0000256" key="1">
    <source>
        <dbReference type="ARBA" id="ARBA00001966"/>
    </source>
</evidence>
<dbReference type="Gene3D" id="3.20.20.70">
    <property type="entry name" value="Aldolase class I"/>
    <property type="match status" value="1"/>
</dbReference>
<accession>A0A2A9M712</accession>
<dbReference type="GO" id="GO:0008173">
    <property type="term" value="F:RNA methyltransferase activity"/>
    <property type="evidence" value="ECO:0007669"/>
    <property type="project" value="InterPro"/>
</dbReference>
<dbReference type="SFLD" id="SFLDS00029">
    <property type="entry name" value="Radical_SAM"/>
    <property type="match status" value="1"/>
</dbReference>
<feature type="region of interest" description="Disordered" evidence="11">
    <location>
        <begin position="227"/>
        <end position="262"/>
    </location>
</feature>
<dbReference type="GO" id="GO:0030488">
    <property type="term" value="P:tRNA methylation"/>
    <property type="evidence" value="ECO:0007669"/>
    <property type="project" value="TreeGrafter"/>
</dbReference>
<dbReference type="GeneID" id="40308098"/>
<sequence>MRVLAQPRSAPRAQSLWRSSPRARVNSLCGGANEPEAEQSTPPQRPRRRAAPPACRDGLSRSLSTPAMSAASSQAFASPSQFPFQSRSFSPLSRSLSFRASSLVARVRCAFASSASSPLPSPPANPASSEERSPFPATASPRLQRIQRLLVAGGFEPFRYKQILEHIYRPTVRQAKGASLSSSLPSSSSSSFQSSSGCEISEMKRLGKPLVTALRELFGEMYGGRGGKRTSGALQVSRSDCRERDGAPARGEAVTSAEGADDGVAQVARAPREAESFLSIAKLEEKSDKKARKILFQCRQDDARVEAVALAFPNHTSLCVSSQAGCAFNCSFCSVGKSGFLRHLTADEITDQVLFFLREGIKIDSVSFMGMGEPLANPKVFDALRILTDPLLFNFSARKLAVSTLGVLSGIKKLTLEFPQVNLAFSLHSPFPEERNLLVPANSMYPMEEVFELLDERLAKTGRRIWISYILIKGRNNSEAHARALAELLRDRRRETRHLYHVNVIPYNKGKPFKPRMESPSSVEVNSFTDILRKLNLSVSRRHTFGTTIDAACGQMHAEYEIGQLTQQRKAQERARKKAILAKRLTN</sequence>
<protein>
    <submittedName>
        <fullName evidence="13">Radical SAM domain-containing protein</fullName>
    </submittedName>
</protein>
<keyword evidence="7" id="KW-0949">S-adenosyl-L-methionine</keyword>
<evidence type="ECO:0000256" key="6">
    <source>
        <dbReference type="ARBA" id="ARBA00022679"/>
    </source>
</evidence>
<keyword evidence="3" id="KW-0004">4Fe-4S</keyword>
<comment type="caution">
    <text evidence="13">The sequence shown here is derived from an EMBL/GenBank/DDBJ whole genome shotgun (WGS) entry which is preliminary data.</text>
</comment>
<keyword evidence="8" id="KW-0479">Metal-binding</keyword>
<dbReference type="InterPro" id="IPR040072">
    <property type="entry name" value="Methyltransferase_A"/>
</dbReference>
<keyword evidence="10" id="KW-0411">Iron-sulfur</keyword>
<evidence type="ECO:0000256" key="7">
    <source>
        <dbReference type="ARBA" id="ARBA00022691"/>
    </source>
</evidence>
<dbReference type="GO" id="GO:0046872">
    <property type="term" value="F:metal ion binding"/>
    <property type="evidence" value="ECO:0007669"/>
    <property type="project" value="UniProtKB-KW"/>
</dbReference>
<gene>
    <name evidence="13" type="ORF">BESB_030460</name>
</gene>
<dbReference type="VEuPathDB" id="ToxoDB:BESB_030460"/>
<dbReference type="SUPFAM" id="SSF102114">
    <property type="entry name" value="Radical SAM enzymes"/>
    <property type="match status" value="1"/>
</dbReference>
<keyword evidence="6" id="KW-0808">Transferase</keyword>
<keyword evidence="14" id="KW-1185">Reference proteome</keyword>
<feature type="compositionally biased region" description="Low complexity" evidence="11">
    <location>
        <begin position="179"/>
        <end position="196"/>
    </location>
</feature>
<dbReference type="STRING" id="94643.A0A2A9M712"/>
<dbReference type="InterPro" id="IPR007197">
    <property type="entry name" value="rSAM"/>
</dbReference>
<name>A0A2A9M712_BESBE</name>
<dbReference type="GO" id="GO:0051539">
    <property type="term" value="F:4 iron, 4 sulfur cluster binding"/>
    <property type="evidence" value="ECO:0007669"/>
    <property type="project" value="UniProtKB-KW"/>
</dbReference>
<keyword evidence="4" id="KW-0963">Cytoplasm</keyword>
<evidence type="ECO:0000256" key="4">
    <source>
        <dbReference type="ARBA" id="ARBA00022490"/>
    </source>
</evidence>
<evidence type="ECO:0000256" key="8">
    <source>
        <dbReference type="ARBA" id="ARBA00022723"/>
    </source>
</evidence>